<dbReference type="EMBL" id="AEWJ01000037">
    <property type="protein sequence ID" value="EGD59151.1"/>
    <property type="molecule type" value="Genomic_DNA"/>
</dbReference>
<keyword evidence="2 13" id="KW-0813">Transport</keyword>
<comment type="function">
    <text evidence="10">F(1)F(0) ATP synthase produces ATP from ADP in the presence of a proton or sodium gradient. F-type ATPases consist of two structural domains, F(1) containing the extramembraneous catalytic core and F(0) containing the membrane proton channel, linked together by a central stalk and a peripheral stalk. During catalysis, ATP synthesis in the catalytic domain of F(1) is coupled via a rotary mechanism of the central stalk subunits to proton translocation.</text>
</comment>
<evidence type="ECO:0000256" key="8">
    <source>
        <dbReference type="ARBA" id="ARBA00023136"/>
    </source>
</evidence>
<keyword evidence="4 13" id="KW-0812">Transmembrane</keyword>
<comment type="caution">
    <text evidence="15">The sequence shown here is derived from an EMBL/GenBank/DDBJ whole genome shotgun (WGS) entry which is preliminary data.</text>
</comment>
<evidence type="ECO:0000256" key="12">
    <source>
        <dbReference type="ARBA" id="ARBA00037847"/>
    </source>
</evidence>
<dbReference type="GO" id="GO:0045259">
    <property type="term" value="C:proton-transporting ATP synthase complex"/>
    <property type="evidence" value="ECO:0007669"/>
    <property type="project" value="UniProtKB-KW"/>
</dbReference>
<dbReference type="Pfam" id="PF00430">
    <property type="entry name" value="ATP-synt_B"/>
    <property type="match status" value="1"/>
</dbReference>
<evidence type="ECO:0000256" key="13">
    <source>
        <dbReference type="RuleBase" id="RU003848"/>
    </source>
</evidence>
<dbReference type="AlphaFoldDB" id="F1Z874"/>
<reference evidence="15 16" key="1">
    <citation type="journal article" date="2012" name="J. Bacteriol.">
        <title>Draft Genome Sequence of Novosphingobium nitrogenifigens Y88T.</title>
        <authorList>
            <person name="Strabala T.J."/>
            <person name="Macdonald L."/>
            <person name="Liu V."/>
            <person name="Smit A.M."/>
        </authorList>
    </citation>
    <scope>NUCLEOTIDE SEQUENCE [LARGE SCALE GENOMIC DNA]</scope>
    <source>
        <strain evidence="15 16">DSM 19370</strain>
    </source>
</reference>
<dbReference type="GO" id="GO:0015986">
    <property type="term" value="P:proton motive force-driven ATP synthesis"/>
    <property type="evidence" value="ECO:0007669"/>
    <property type="project" value="InterPro"/>
</dbReference>
<dbReference type="InParanoid" id="F1Z874"/>
<keyword evidence="16" id="KW-1185">Reference proteome</keyword>
<evidence type="ECO:0000256" key="1">
    <source>
        <dbReference type="ARBA" id="ARBA00005513"/>
    </source>
</evidence>
<sequence length="164" mass="17237">MPQISQLADTYFSQIFWMLVFFGLTFFIVGRGMVPKVMATMADRNKRIGDDLGAAEAARAAAEAEEAAWLETEAKQRASAHELIAAAKHQAAQATHDSLAIATARIDADVSAAEARIAEARAAALGEIELVAADAAQEIALRVAGLTISADDARGAVKGTFVHG</sequence>
<evidence type="ECO:0000256" key="10">
    <source>
        <dbReference type="ARBA" id="ARBA00025198"/>
    </source>
</evidence>
<dbReference type="InterPro" id="IPR050059">
    <property type="entry name" value="ATP_synthase_B_chain"/>
</dbReference>
<evidence type="ECO:0000256" key="9">
    <source>
        <dbReference type="ARBA" id="ARBA00023310"/>
    </source>
</evidence>
<accession>F1Z874</accession>
<keyword evidence="3 13" id="KW-0138">CF(0)</keyword>
<keyword evidence="8 14" id="KW-0472">Membrane</keyword>
<comment type="subcellular location">
    <subcellularLocation>
        <location evidence="12">Endomembrane system</location>
        <topology evidence="12">Single-pass membrane protein</topology>
    </subcellularLocation>
</comment>
<evidence type="ECO:0000256" key="6">
    <source>
        <dbReference type="ARBA" id="ARBA00022989"/>
    </source>
</evidence>
<dbReference type="InterPro" id="IPR002146">
    <property type="entry name" value="ATP_synth_b/b'su_bac/chlpt"/>
</dbReference>
<protein>
    <recommendedName>
        <fullName evidence="17">ATP synthase subunit b</fullName>
    </recommendedName>
</protein>
<dbReference type="STRING" id="983920.Y88_1213"/>
<comment type="function">
    <text evidence="11">Component of the F(0) channel, it forms part of the peripheral stalk, linking F(1) to F(0). The b'-subunit is a diverged and duplicated form of b found in plants and photosynthetic bacteria.</text>
</comment>
<evidence type="ECO:0000256" key="14">
    <source>
        <dbReference type="SAM" id="Phobius"/>
    </source>
</evidence>
<dbReference type="HOGENOM" id="CLU_079215_1_2_5"/>
<dbReference type="Proteomes" id="UP000004728">
    <property type="component" value="Unassembled WGS sequence"/>
</dbReference>
<comment type="similarity">
    <text evidence="1 13">Belongs to the ATPase B chain family.</text>
</comment>
<keyword evidence="6 14" id="KW-1133">Transmembrane helix</keyword>
<evidence type="ECO:0000256" key="11">
    <source>
        <dbReference type="ARBA" id="ARBA00025614"/>
    </source>
</evidence>
<keyword evidence="5 13" id="KW-0375">Hydrogen ion transport</keyword>
<evidence type="ECO:0000256" key="7">
    <source>
        <dbReference type="ARBA" id="ARBA00023065"/>
    </source>
</evidence>
<gene>
    <name evidence="15" type="ORF">Y88_1213</name>
</gene>
<evidence type="ECO:0000256" key="3">
    <source>
        <dbReference type="ARBA" id="ARBA00022547"/>
    </source>
</evidence>
<organism evidence="15 16">
    <name type="scientific">Novosphingobium nitrogenifigens DSM 19370</name>
    <dbReference type="NCBI Taxonomy" id="983920"/>
    <lineage>
        <taxon>Bacteria</taxon>
        <taxon>Pseudomonadati</taxon>
        <taxon>Pseudomonadota</taxon>
        <taxon>Alphaproteobacteria</taxon>
        <taxon>Sphingomonadales</taxon>
        <taxon>Sphingomonadaceae</taxon>
        <taxon>Novosphingobium</taxon>
    </lineage>
</organism>
<dbReference type="GO" id="GO:0046961">
    <property type="term" value="F:proton-transporting ATPase activity, rotational mechanism"/>
    <property type="evidence" value="ECO:0007669"/>
    <property type="project" value="TreeGrafter"/>
</dbReference>
<feature type="transmembrane region" description="Helical" evidence="14">
    <location>
        <begin position="15"/>
        <end position="34"/>
    </location>
</feature>
<name>F1Z874_9SPHN</name>
<keyword evidence="9" id="KW-0066">ATP synthesis</keyword>
<evidence type="ECO:0000313" key="16">
    <source>
        <dbReference type="Proteomes" id="UP000004728"/>
    </source>
</evidence>
<dbReference type="eggNOG" id="COG0711">
    <property type="taxonomic scope" value="Bacteria"/>
</dbReference>
<evidence type="ECO:0000256" key="2">
    <source>
        <dbReference type="ARBA" id="ARBA00022448"/>
    </source>
</evidence>
<keyword evidence="7 13" id="KW-0406">Ion transport</keyword>
<dbReference type="OrthoDB" id="9805716at2"/>
<evidence type="ECO:0000256" key="5">
    <source>
        <dbReference type="ARBA" id="ARBA00022781"/>
    </source>
</evidence>
<evidence type="ECO:0000256" key="4">
    <source>
        <dbReference type="ARBA" id="ARBA00022692"/>
    </source>
</evidence>
<dbReference type="PANTHER" id="PTHR33445:SF1">
    <property type="entry name" value="ATP SYNTHASE SUBUNIT B"/>
    <property type="match status" value="1"/>
</dbReference>
<dbReference type="PANTHER" id="PTHR33445">
    <property type="entry name" value="ATP SYNTHASE SUBUNIT B', CHLOROPLASTIC"/>
    <property type="match status" value="1"/>
</dbReference>
<dbReference type="GO" id="GO:0012505">
    <property type="term" value="C:endomembrane system"/>
    <property type="evidence" value="ECO:0007669"/>
    <property type="project" value="UniProtKB-SubCell"/>
</dbReference>
<proteinExistence type="inferred from homology"/>
<dbReference type="RefSeq" id="WP_008065471.1">
    <property type="nucleotide sequence ID" value="NZ_AQWK01000001.1"/>
</dbReference>
<evidence type="ECO:0000313" key="15">
    <source>
        <dbReference type="EMBL" id="EGD59151.1"/>
    </source>
</evidence>
<evidence type="ECO:0008006" key="17">
    <source>
        <dbReference type="Google" id="ProtNLM"/>
    </source>
</evidence>